<protein>
    <submittedName>
        <fullName evidence="2">Uncharacterized protein</fullName>
    </submittedName>
</protein>
<keyword evidence="1" id="KW-0175">Coiled coil</keyword>
<dbReference type="Proteomes" id="UP000036367">
    <property type="component" value="Unassembled WGS sequence"/>
</dbReference>
<dbReference type="OrthoDB" id="291437at2"/>
<dbReference type="STRING" id="595434.RISK_004624"/>
<name>A0A0J1B9A2_RHOIS</name>
<evidence type="ECO:0000313" key="2">
    <source>
        <dbReference type="EMBL" id="KLU03312.1"/>
    </source>
</evidence>
<dbReference type="EMBL" id="LECT01000038">
    <property type="protein sequence ID" value="KLU03312.1"/>
    <property type="molecule type" value="Genomic_DNA"/>
</dbReference>
<dbReference type="AlphaFoldDB" id="A0A0J1B9A2"/>
<proteinExistence type="predicted"/>
<sequence>MARKVISRQEKAAEAEAAEKLAAEAKRKKASSRKTKKAAADVRLRLYWGVFSQNLKRVAVFEFDQKDEALKRSEELSKGGKAPHFVQKVKEEIRVE</sequence>
<accession>A0A0J1B9A2</accession>
<feature type="coiled-coil region" evidence="1">
    <location>
        <begin position="8"/>
        <end position="35"/>
    </location>
</feature>
<dbReference type="RefSeq" id="WP_047815833.1">
    <property type="nucleotide sequence ID" value="NZ_LECT01000038.1"/>
</dbReference>
<keyword evidence="3" id="KW-1185">Reference proteome</keyword>
<gene>
    <name evidence="2" type="ORF">RISK_004624</name>
</gene>
<comment type="caution">
    <text evidence="2">The sequence shown here is derived from an EMBL/GenBank/DDBJ whole genome shotgun (WGS) entry which is preliminary data.</text>
</comment>
<reference evidence="2" key="1">
    <citation type="submission" date="2015-05" db="EMBL/GenBank/DDBJ databases">
        <title>Permanent draft genome of Rhodopirellula islandicus K833.</title>
        <authorList>
            <person name="Kizina J."/>
            <person name="Richter M."/>
            <person name="Glockner F.O."/>
            <person name="Harder J."/>
        </authorList>
    </citation>
    <scope>NUCLEOTIDE SEQUENCE [LARGE SCALE GENOMIC DNA]</scope>
    <source>
        <strain evidence="2">K833</strain>
    </source>
</reference>
<dbReference type="PATRIC" id="fig|595434.4.peg.4394"/>
<evidence type="ECO:0000256" key="1">
    <source>
        <dbReference type="SAM" id="Coils"/>
    </source>
</evidence>
<evidence type="ECO:0000313" key="3">
    <source>
        <dbReference type="Proteomes" id="UP000036367"/>
    </source>
</evidence>
<organism evidence="2 3">
    <name type="scientific">Rhodopirellula islandica</name>
    <dbReference type="NCBI Taxonomy" id="595434"/>
    <lineage>
        <taxon>Bacteria</taxon>
        <taxon>Pseudomonadati</taxon>
        <taxon>Planctomycetota</taxon>
        <taxon>Planctomycetia</taxon>
        <taxon>Pirellulales</taxon>
        <taxon>Pirellulaceae</taxon>
        <taxon>Rhodopirellula</taxon>
    </lineage>
</organism>